<reference evidence="2" key="2">
    <citation type="journal article" date="2014" name="ISME J.">
        <title>Microbial stratification in low pH oxic and suboxic macroscopic growths along an acid mine drainage.</title>
        <authorList>
            <person name="Mendez-Garcia C."/>
            <person name="Mesa V."/>
            <person name="Sprenger R.R."/>
            <person name="Richter M."/>
            <person name="Diez M.S."/>
            <person name="Solano J."/>
            <person name="Bargiela R."/>
            <person name="Golyshina O.V."/>
            <person name="Manteca A."/>
            <person name="Ramos J.L."/>
            <person name="Gallego J.R."/>
            <person name="Llorente I."/>
            <person name="Martins Dos Santos V.A."/>
            <person name="Jensen O.N."/>
            <person name="Pelaez A.I."/>
            <person name="Sanchez J."/>
            <person name="Ferrer M."/>
        </authorList>
    </citation>
    <scope>NUCLEOTIDE SEQUENCE</scope>
</reference>
<accession>T1CYV5</accession>
<proteinExistence type="predicted"/>
<organism evidence="2">
    <name type="scientific">mine drainage metagenome</name>
    <dbReference type="NCBI Taxonomy" id="410659"/>
    <lineage>
        <taxon>unclassified sequences</taxon>
        <taxon>metagenomes</taxon>
        <taxon>ecological metagenomes</taxon>
    </lineage>
</organism>
<dbReference type="EMBL" id="AUZX01003229">
    <property type="protein sequence ID" value="EQD74484.1"/>
    <property type="molecule type" value="Genomic_DNA"/>
</dbReference>
<feature type="region of interest" description="Disordered" evidence="1">
    <location>
        <begin position="38"/>
        <end position="97"/>
    </location>
</feature>
<sequence length="97" mass="10485">ELEALFREKLEETSPKTGIPGLILTADPELVAIVDAAMRGDLTPGKKEKTPVPRPTGRAALDPDSLQTEDVRTLGRRSWPSKPGSSWESPPSLPKKA</sequence>
<gene>
    <name evidence="2" type="ORF">B1A_04447</name>
</gene>
<dbReference type="AlphaFoldDB" id="T1CYV5"/>
<feature type="compositionally biased region" description="Basic and acidic residues" evidence="1">
    <location>
        <begin position="1"/>
        <end position="14"/>
    </location>
</feature>
<name>T1CYV5_9ZZZZ</name>
<reference evidence="2" key="1">
    <citation type="submission" date="2013-08" db="EMBL/GenBank/DDBJ databases">
        <authorList>
            <person name="Mendez C."/>
            <person name="Richter M."/>
            <person name="Ferrer M."/>
            <person name="Sanchez J."/>
        </authorList>
    </citation>
    <scope>NUCLEOTIDE SEQUENCE</scope>
</reference>
<evidence type="ECO:0000313" key="2">
    <source>
        <dbReference type="EMBL" id="EQD74484.1"/>
    </source>
</evidence>
<protein>
    <submittedName>
        <fullName evidence="2">Transposase</fullName>
    </submittedName>
</protein>
<feature type="non-terminal residue" evidence="2">
    <location>
        <position position="1"/>
    </location>
</feature>
<feature type="non-terminal residue" evidence="2">
    <location>
        <position position="97"/>
    </location>
</feature>
<evidence type="ECO:0000256" key="1">
    <source>
        <dbReference type="SAM" id="MobiDB-lite"/>
    </source>
</evidence>
<comment type="caution">
    <text evidence="2">The sequence shown here is derived from an EMBL/GenBank/DDBJ whole genome shotgun (WGS) entry which is preliminary data.</text>
</comment>
<feature type="region of interest" description="Disordered" evidence="1">
    <location>
        <begin position="1"/>
        <end position="21"/>
    </location>
</feature>